<dbReference type="PANTHER" id="PTHR34219:SF3">
    <property type="entry name" value="BLL7967 PROTEIN"/>
    <property type="match status" value="1"/>
</dbReference>
<organism evidence="2 3">
    <name type="scientific">Telluria mixta</name>
    <dbReference type="NCBI Taxonomy" id="34071"/>
    <lineage>
        <taxon>Bacteria</taxon>
        <taxon>Pseudomonadati</taxon>
        <taxon>Pseudomonadota</taxon>
        <taxon>Betaproteobacteria</taxon>
        <taxon>Burkholderiales</taxon>
        <taxon>Oxalobacteraceae</taxon>
        <taxon>Telluria group</taxon>
        <taxon>Telluria</taxon>
    </lineage>
</organism>
<proteinExistence type="predicted"/>
<protein>
    <submittedName>
        <fullName evidence="2">PepSY domain-containing protein</fullName>
    </submittedName>
</protein>
<dbReference type="InterPro" id="IPR005625">
    <property type="entry name" value="PepSY-ass_TM"/>
</dbReference>
<dbReference type="RefSeq" id="WP_259447780.1">
    <property type="nucleotide sequence ID" value="NZ_CP119520.1"/>
</dbReference>
<feature type="transmembrane region" description="Helical" evidence="1">
    <location>
        <begin position="336"/>
        <end position="357"/>
    </location>
</feature>
<evidence type="ECO:0000313" key="3">
    <source>
        <dbReference type="Proteomes" id="UP001165263"/>
    </source>
</evidence>
<accession>A0ABT2BUC1</accession>
<keyword evidence="1" id="KW-0812">Transmembrane</keyword>
<feature type="transmembrane region" description="Helical" evidence="1">
    <location>
        <begin position="145"/>
        <end position="165"/>
    </location>
</feature>
<sequence>MHYRTWYAIHKWTSLVCMVFLLMLCVTGLPLIFSHELNHALGNSVEAPALAGRDAARRADLDAIVADAQRRRPHDVPQFIVAEADEPDLVNVRMAARVDDPGLTAYYTYDARTGAFLSDYPLDSGFMTVMLRLHTDMYSGLPGTLLLGFMGMLLAASIVSGVVVYGPHMRKLKFGTVRHARAGRISWLDRHNVLGMATLAWLFVVGLTGTVNALNRPIFAQWQATELAALAAPYAHLPPVTATPSAAAAVNAAKHARPHMSLSFMAYPGNGFATPRHFIAFMQGDTAVTSKLLDIVMIDAVTHDVVATGSMPWTVSALMLSQPLHFGDYGGLALKLLWLLLDVLSIVVLWSGLVLWWKRRGA</sequence>
<gene>
    <name evidence="2" type="ORF">NX786_04345</name>
</gene>
<feature type="transmembrane region" description="Helical" evidence="1">
    <location>
        <begin position="193"/>
        <end position="214"/>
    </location>
</feature>
<evidence type="ECO:0000313" key="2">
    <source>
        <dbReference type="EMBL" id="MCS0628562.1"/>
    </source>
</evidence>
<name>A0ABT2BUC1_9BURK</name>
<dbReference type="Proteomes" id="UP001165263">
    <property type="component" value="Unassembled WGS sequence"/>
</dbReference>
<comment type="caution">
    <text evidence="2">The sequence shown here is derived from an EMBL/GenBank/DDBJ whole genome shotgun (WGS) entry which is preliminary data.</text>
</comment>
<keyword evidence="3" id="KW-1185">Reference proteome</keyword>
<keyword evidence="1" id="KW-0472">Membrane</keyword>
<dbReference type="EMBL" id="JANUHC010000001">
    <property type="protein sequence ID" value="MCS0628562.1"/>
    <property type="molecule type" value="Genomic_DNA"/>
</dbReference>
<reference evidence="2" key="1">
    <citation type="submission" date="2022-08" db="EMBL/GenBank/DDBJ databases">
        <title>Reclassification of Massilia species as members of the genera Telluria, Duganella, Pseudoduganella, Mokoshia gen. nov. and Zemynaea gen. nov. using orthogonal and non-orthogonal genome-based approaches.</title>
        <authorList>
            <person name="Bowman J.P."/>
        </authorList>
    </citation>
    <scope>NUCLEOTIDE SEQUENCE</scope>
    <source>
        <strain evidence="2">LMG 11547</strain>
    </source>
</reference>
<dbReference type="Pfam" id="PF03929">
    <property type="entry name" value="PepSY_TM"/>
    <property type="match status" value="1"/>
</dbReference>
<feature type="transmembrane region" description="Helical" evidence="1">
    <location>
        <begin position="12"/>
        <end position="33"/>
    </location>
</feature>
<keyword evidence="1" id="KW-1133">Transmembrane helix</keyword>
<evidence type="ECO:0000256" key="1">
    <source>
        <dbReference type="SAM" id="Phobius"/>
    </source>
</evidence>
<dbReference type="PANTHER" id="PTHR34219">
    <property type="entry name" value="IRON-REGULATED INNER MEMBRANE PROTEIN-RELATED"/>
    <property type="match status" value="1"/>
</dbReference>